<accession>Q1K5V8</accession>
<organism evidence="2 3">
    <name type="scientific">Neurospora crassa (strain ATCC 24698 / 74-OR23-1A / CBS 708.71 / DSM 1257 / FGSC 987)</name>
    <dbReference type="NCBI Taxonomy" id="367110"/>
    <lineage>
        <taxon>Eukaryota</taxon>
        <taxon>Fungi</taxon>
        <taxon>Dikarya</taxon>
        <taxon>Ascomycota</taxon>
        <taxon>Pezizomycotina</taxon>
        <taxon>Sordariomycetes</taxon>
        <taxon>Sordariomycetidae</taxon>
        <taxon>Sordariales</taxon>
        <taxon>Sordariaceae</taxon>
        <taxon>Neurospora</taxon>
    </lineage>
</organism>
<feature type="compositionally biased region" description="Pro residues" evidence="1">
    <location>
        <begin position="10"/>
        <end position="19"/>
    </location>
</feature>
<dbReference type="RefSeq" id="XP_957408.1">
    <property type="nucleotide sequence ID" value="XM_952315.1"/>
</dbReference>
<evidence type="ECO:0000313" key="2">
    <source>
        <dbReference type="EMBL" id="EAA28172.1"/>
    </source>
</evidence>
<dbReference type="OMA" id="RMDSHLE"/>
<feature type="region of interest" description="Disordered" evidence="1">
    <location>
        <begin position="196"/>
        <end position="242"/>
    </location>
</feature>
<name>Q1K5V8_NEUCR</name>
<dbReference type="VEuPathDB" id="FungiDB:NCU07183"/>
<dbReference type="AlphaFoldDB" id="Q1K5V8"/>
<proteinExistence type="predicted"/>
<reference evidence="2 3" key="1">
    <citation type="journal article" date="2003" name="Nature">
        <title>The genome sequence of the filamentous fungus Neurospora crassa.</title>
        <authorList>
            <person name="Galagan J.E."/>
            <person name="Calvo S.E."/>
            <person name="Borkovich K.A."/>
            <person name="Selker E.U."/>
            <person name="Read N.D."/>
            <person name="Jaffe D."/>
            <person name="FitzHugh W."/>
            <person name="Ma L.J."/>
            <person name="Smirnov S."/>
            <person name="Purcell S."/>
            <person name="Rehman B."/>
            <person name="Elkins T."/>
            <person name="Engels R."/>
            <person name="Wang S."/>
            <person name="Nielsen C.B."/>
            <person name="Butler J."/>
            <person name="Endrizzi M."/>
            <person name="Qui D."/>
            <person name="Ianakiev P."/>
            <person name="Bell-Pedersen D."/>
            <person name="Nelson M.A."/>
            <person name="Werner-Washburne M."/>
            <person name="Selitrennikoff C.P."/>
            <person name="Kinsey J.A."/>
            <person name="Braun E.L."/>
            <person name="Zelter A."/>
            <person name="Schulte U."/>
            <person name="Kothe G.O."/>
            <person name="Jedd G."/>
            <person name="Mewes W."/>
            <person name="Staben C."/>
            <person name="Marcotte E."/>
            <person name="Greenberg D."/>
            <person name="Roy A."/>
            <person name="Foley K."/>
            <person name="Naylor J."/>
            <person name="Stange-Thomann N."/>
            <person name="Barrett R."/>
            <person name="Gnerre S."/>
            <person name="Kamal M."/>
            <person name="Kamvysselis M."/>
            <person name="Mauceli E."/>
            <person name="Bielke C."/>
            <person name="Rudd S."/>
            <person name="Frishman D."/>
            <person name="Krystofova S."/>
            <person name="Rasmussen C."/>
            <person name="Metzenberg R.L."/>
            <person name="Perkins D.D."/>
            <person name="Kroken S."/>
            <person name="Cogoni C."/>
            <person name="Macino G."/>
            <person name="Catcheside D."/>
            <person name="Li W."/>
            <person name="Pratt R.J."/>
            <person name="Osmani S.A."/>
            <person name="DeSouza C.P."/>
            <person name="Glass L."/>
            <person name="Orbach M.J."/>
            <person name="Berglund J.A."/>
            <person name="Voelker R."/>
            <person name="Yarden O."/>
            <person name="Plamann M."/>
            <person name="Seiler S."/>
            <person name="Dunlap J."/>
            <person name="Radford A."/>
            <person name="Aramayo R."/>
            <person name="Natvig D.O."/>
            <person name="Alex L.A."/>
            <person name="Mannhaupt G."/>
            <person name="Ebbole D.J."/>
            <person name="Freitag M."/>
            <person name="Paulsen I."/>
            <person name="Sachs M.S."/>
            <person name="Lander E.S."/>
            <person name="Nusbaum C."/>
            <person name="Birren B."/>
        </authorList>
    </citation>
    <scope>NUCLEOTIDE SEQUENCE [LARGE SCALE GENOMIC DNA]</scope>
    <source>
        <strain evidence="3">ATCC 24698 / 74-OR23-1A / CBS 708.71 / DSM 1257 / FGSC 987</strain>
    </source>
</reference>
<dbReference type="EMBL" id="CM002240">
    <property type="protein sequence ID" value="EAA28172.1"/>
    <property type="molecule type" value="Genomic_DNA"/>
</dbReference>
<dbReference type="HOGENOM" id="CLU_980364_0_0_1"/>
<evidence type="ECO:0000313" key="3">
    <source>
        <dbReference type="Proteomes" id="UP000001805"/>
    </source>
</evidence>
<feature type="compositionally biased region" description="Polar residues" evidence="1">
    <location>
        <begin position="196"/>
        <end position="206"/>
    </location>
</feature>
<dbReference type="GeneID" id="3873583"/>
<dbReference type="KEGG" id="ncr:NCU07183"/>
<feature type="compositionally biased region" description="Polar residues" evidence="1">
    <location>
        <begin position="68"/>
        <end position="78"/>
    </location>
</feature>
<dbReference type="Proteomes" id="UP000001805">
    <property type="component" value="Chromosome 2, Linkage Group V"/>
</dbReference>
<dbReference type="OrthoDB" id="10506309at2759"/>
<keyword evidence="3" id="KW-1185">Reference proteome</keyword>
<feature type="region of interest" description="Disordered" evidence="1">
    <location>
        <begin position="1"/>
        <end position="127"/>
    </location>
</feature>
<protein>
    <submittedName>
        <fullName evidence="2">Uncharacterized protein</fullName>
    </submittedName>
</protein>
<dbReference type="PaxDb" id="5141-EFNCRP00000007285"/>
<evidence type="ECO:0000256" key="1">
    <source>
        <dbReference type="SAM" id="MobiDB-lite"/>
    </source>
</evidence>
<sequence>MTSTSSRAASPPPSSPPIVPRLQINTSIQTDDENTEPATSSPGFHRSSAPSPSPTLSSPPQPLPAKPTASQLEPTPSIYSPRPDPVPNSADATRSTSPVGVGPTRPNSPARLVNEDEPLVPEAPSSPVLAHSVPVTVPVGARVGVPESELIQDAEREPGQGSETTMITMLRTAGTADVTPEGEDLSARLSIKSHAQTGIDTDTYKLTPSLIPDVPSTSTRKSPQKEPESAVVMEGEGNEGVEDGLVTQMRSESEVKVKKGGTALLELEQVLSSDKIVWSGKVEM</sequence>
<dbReference type="InParanoid" id="Q1K5V8"/>
<gene>
    <name evidence="2" type="ORF">NCU07183</name>
</gene>
<feature type="compositionally biased region" description="Pro residues" evidence="1">
    <location>
        <begin position="51"/>
        <end position="65"/>
    </location>
</feature>